<keyword evidence="1" id="KW-0472">Membrane</keyword>
<keyword evidence="1" id="KW-0812">Transmembrane</keyword>
<organism evidence="2">
    <name type="scientific">Waddlia chondrophila 2032/99</name>
    <dbReference type="NCBI Taxonomy" id="765953"/>
    <lineage>
        <taxon>Bacteria</taxon>
        <taxon>Pseudomonadati</taxon>
        <taxon>Chlamydiota</taxon>
        <taxon>Chlamydiia</taxon>
        <taxon>Parachlamydiales</taxon>
        <taxon>Waddliaceae</taxon>
        <taxon>Waddlia</taxon>
    </lineage>
</organism>
<reference evidence="2" key="1">
    <citation type="submission" date="2011-05" db="EMBL/GenBank/DDBJ databases">
        <title>Unity in variety -- the pan-genome of the Chlamydiae.</title>
        <authorList>
            <person name="Collingro A."/>
            <person name="Tischler P."/>
            <person name="Weinmaier T."/>
            <person name="Penz T."/>
            <person name="Heinz E."/>
            <person name="Brunham R.C."/>
            <person name="Read T.D."/>
            <person name="Bavoil P.M."/>
            <person name="Sachse K."/>
            <person name="Kahane S."/>
            <person name="Friedman M.G."/>
            <person name="Rattei T."/>
            <person name="Myers G.S.A."/>
            <person name="Horn M."/>
        </authorList>
    </citation>
    <scope>NUCLEOTIDE SEQUENCE</scope>
    <source>
        <strain evidence="2">2032/99</strain>
    </source>
</reference>
<sequence length="52" mass="5292">MPLDDVFAGFLGIDVNVVDLLDAVADGVIVVVLAGVYVAKAVIGRTFSGATK</sequence>
<feature type="transmembrane region" description="Helical" evidence="1">
    <location>
        <begin position="20"/>
        <end position="43"/>
    </location>
</feature>
<name>F8LE68_9BACT</name>
<proteinExistence type="predicted"/>
<protein>
    <submittedName>
        <fullName evidence="2">Uncharacterized protein</fullName>
    </submittedName>
</protein>
<dbReference type="AlphaFoldDB" id="F8LE68"/>
<evidence type="ECO:0000313" key="2">
    <source>
        <dbReference type="EMBL" id="CCB91782.1"/>
    </source>
</evidence>
<evidence type="ECO:0000256" key="1">
    <source>
        <dbReference type="SAM" id="Phobius"/>
    </source>
</evidence>
<accession>F8LE68</accession>
<dbReference type="EMBL" id="FR872656">
    <property type="protein sequence ID" value="CCB91782.1"/>
    <property type="molecule type" value="Genomic_DNA"/>
</dbReference>
<keyword evidence="1" id="KW-1133">Transmembrane helix</keyword>
<gene>
    <name evidence="2" type="ORF">WCH_CN15760</name>
</gene>